<dbReference type="Gene3D" id="3.30.1540.10">
    <property type="entry name" value="formyl-coa transferase, domain 3"/>
    <property type="match status" value="1"/>
</dbReference>
<dbReference type="eggNOG" id="COG1804">
    <property type="taxonomic scope" value="Bacteria"/>
</dbReference>
<sequence length="395" mass="44182">MESLRNLKVLSLEQATVVPYLTYRLAMDGMEVIRLEHPVYGDPNRMIGENVLDEERMNAYFLCINAGKKALTLNLAEPKGQELLRALIRELNVDIFVTNQLPKNYRKLGIDYDSLKAVKEDIIWLGVTGFGPDSNEGAYDPILQARSGLMEMTGEADGDPQVLGIPLPDMGTSEHAYGLLMKALFNRAVSGQGTRIDLSMFESSVSWMTVPITMTASFAKKITRRGNTHEFFAPVSVYQTNNGFIYLAVGNDRQWKAMVSQDLFKALDKPEYEKNMGRIKDVVNLNAALNAITREHSSEKLIEFFTSITVPVSKISSVSETIADSLVQRRLLSSSDPKTKTSITLAPPPNMTTFLESSERQMTFPPRFGEHNYEYYGRLGLSNENIANLKTEGII</sequence>
<dbReference type="RefSeq" id="WP_014809681.1">
    <property type="nucleotide sequence ID" value="NC_018025.1"/>
</dbReference>
<dbReference type="InterPro" id="IPR023606">
    <property type="entry name" value="CoA-Trfase_III_dom_1_sf"/>
</dbReference>
<evidence type="ECO:0000313" key="2">
    <source>
        <dbReference type="EMBL" id="AFM24535.1"/>
    </source>
</evidence>
<proteinExistence type="predicted"/>
<keyword evidence="1 2" id="KW-0808">Transferase</keyword>
<dbReference type="Proteomes" id="UP000006055">
    <property type="component" value="Chromosome"/>
</dbReference>
<accession>I4C4P4</accession>
<dbReference type="InterPro" id="IPR003673">
    <property type="entry name" value="CoA-Trfase_fam_III"/>
</dbReference>
<dbReference type="InterPro" id="IPR050483">
    <property type="entry name" value="CoA-transferase_III_domain"/>
</dbReference>
<dbReference type="EMBL" id="CP003360">
    <property type="protein sequence ID" value="AFM24535.1"/>
    <property type="molecule type" value="Genomic_DNA"/>
</dbReference>
<dbReference type="KEGG" id="dti:Desti_1827"/>
<dbReference type="AlphaFoldDB" id="I4C4P4"/>
<keyword evidence="3" id="KW-1185">Reference proteome</keyword>
<dbReference type="Pfam" id="PF02515">
    <property type="entry name" value="CoA_transf_3"/>
    <property type="match status" value="1"/>
</dbReference>
<reference evidence="3" key="1">
    <citation type="submission" date="2012-06" db="EMBL/GenBank/DDBJ databases">
        <title>Complete sequence of chromosome of Desulfomonile tiedjei DSM 6799.</title>
        <authorList>
            <person name="Lucas S."/>
            <person name="Copeland A."/>
            <person name="Lapidus A."/>
            <person name="Glavina del Rio T."/>
            <person name="Dalin E."/>
            <person name="Tice H."/>
            <person name="Bruce D."/>
            <person name="Goodwin L."/>
            <person name="Pitluck S."/>
            <person name="Peters L."/>
            <person name="Ovchinnikova G."/>
            <person name="Zeytun A."/>
            <person name="Lu M."/>
            <person name="Kyrpides N."/>
            <person name="Mavromatis K."/>
            <person name="Ivanova N."/>
            <person name="Brettin T."/>
            <person name="Detter J.C."/>
            <person name="Han C."/>
            <person name="Larimer F."/>
            <person name="Land M."/>
            <person name="Hauser L."/>
            <person name="Markowitz V."/>
            <person name="Cheng J.-F."/>
            <person name="Hugenholtz P."/>
            <person name="Woyke T."/>
            <person name="Wu D."/>
            <person name="Spring S."/>
            <person name="Schroeder M."/>
            <person name="Brambilla E."/>
            <person name="Klenk H.-P."/>
            <person name="Eisen J.A."/>
        </authorList>
    </citation>
    <scope>NUCLEOTIDE SEQUENCE [LARGE SCALE GENOMIC DNA]</scope>
    <source>
        <strain evidence="3">ATCC 49306 / DSM 6799 / DCB-1</strain>
    </source>
</reference>
<dbReference type="HOGENOM" id="CLU_033975_0_0_7"/>
<gene>
    <name evidence="2" type="ordered locus">Desti_1827</name>
</gene>
<name>I4C4P4_DESTA</name>
<evidence type="ECO:0000313" key="3">
    <source>
        <dbReference type="Proteomes" id="UP000006055"/>
    </source>
</evidence>
<protein>
    <submittedName>
        <fullName evidence="2">Putative acyl-CoA transferase/carnitine dehydratase</fullName>
    </submittedName>
</protein>
<dbReference type="GO" id="GO:0008410">
    <property type="term" value="F:CoA-transferase activity"/>
    <property type="evidence" value="ECO:0007669"/>
    <property type="project" value="TreeGrafter"/>
</dbReference>
<dbReference type="Gene3D" id="3.40.50.10540">
    <property type="entry name" value="Crotonobetainyl-coa:carnitine coa-transferase, domain 1"/>
    <property type="match status" value="1"/>
</dbReference>
<dbReference type="PANTHER" id="PTHR48207:SF3">
    <property type="entry name" value="SUCCINATE--HYDROXYMETHYLGLUTARATE COA-TRANSFERASE"/>
    <property type="match status" value="1"/>
</dbReference>
<organism evidence="2 3">
    <name type="scientific">Desulfomonile tiedjei (strain ATCC 49306 / DSM 6799 / DCB-1)</name>
    <dbReference type="NCBI Taxonomy" id="706587"/>
    <lineage>
        <taxon>Bacteria</taxon>
        <taxon>Pseudomonadati</taxon>
        <taxon>Thermodesulfobacteriota</taxon>
        <taxon>Desulfomonilia</taxon>
        <taxon>Desulfomonilales</taxon>
        <taxon>Desulfomonilaceae</taxon>
        <taxon>Desulfomonile</taxon>
    </lineage>
</organism>
<dbReference type="PANTHER" id="PTHR48207">
    <property type="entry name" value="SUCCINATE--HYDROXYMETHYLGLUTARATE COA-TRANSFERASE"/>
    <property type="match status" value="1"/>
</dbReference>
<dbReference type="STRING" id="706587.Desti_1827"/>
<evidence type="ECO:0000256" key="1">
    <source>
        <dbReference type="ARBA" id="ARBA00022679"/>
    </source>
</evidence>
<dbReference type="OrthoDB" id="7319231at2"/>
<dbReference type="InterPro" id="IPR044855">
    <property type="entry name" value="CoA-Trfase_III_dom3_sf"/>
</dbReference>
<dbReference type="SUPFAM" id="SSF89796">
    <property type="entry name" value="CoA-transferase family III (CaiB/BaiF)"/>
    <property type="match status" value="1"/>
</dbReference>
<dbReference type="PATRIC" id="fig|706587.4.peg.2100"/>